<evidence type="ECO:0000256" key="3">
    <source>
        <dbReference type="ARBA" id="ARBA00009826"/>
    </source>
</evidence>
<evidence type="ECO:0000256" key="11">
    <source>
        <dbReference type="ARBA" id="ARBA00022741"/>
    </source>
</evidence>
<reference evidence="29 30" key="1">
    <citation type="journal article" date="2016" name="Virus Genes">
        <title>Genetic characterization of the complete genome of an Aleutian mink disease virus isolated in north China.</title>
        <authorList>
            <person name="Xi J."/>
            <person name="Wang J."/>
            <person name="Yu Y."/>
            <person name="Zhang X."/>
            <person name="Mao Y."/>
            <person name="Hou Q."/>
            <person name="Liu W."/>
        </authorList>
    </citation>
    <scope>NUCLEOTIDE SEQUENCE [LARGE SCALE GENOMIC DNA]</scope>
    <source>
        <strain evidence="29">Beijing</strain>
    </source>
</reference>
<dbReference type="Pfam" id="PF12433">
    <property type="entry name" value="PV_NSP1"/>
    <property type="match status" value="1"/>
</dbReference>
<dbReference type="SUPFAM" id="SSF52540">
    <property type="entry name" value="P-loop containing nucleoside triphosphate hydrolases"/>
    <property type="match status" value="1"/>
</dbReference>
<dbReference type="GO" id="GO:0004519">
    <property type="term" value="F:endonuclease activity"/>
    <property type="evidence" value="ECO:0007669"/>
    <property type="project" value="UniProtKB-UniRule"/>
</dbReference>
<feature type="compositionally biased region" description="Polar residues" evidence="26">
    <location>
        <begin position="588"/>
        <end position="606"/>
    </location>
</feature>
<organism evidence="29 30">
    <name type="scientific">Aleutian mink disease parvovirus</name>
    <dbReference type="NCBI Taxonomy" id="28314"/>
    <lineage>
        <taxon>Viruses</taxon>
        <taxon>Monodnaviria</taxon>
        <taxon>Shotokuvirae</taxon>
        <taxon>Cossaviricota</taxon>
        <taxon>Quintoviricetes</taxon>
        <taxon>Piccovirales</taxon>
        <taxon>Parvoviridae</taxon>
        <taxon>Parvovirinae</taxon>
        <taxon>Amdoparvovirus</taxon>
        <taxon>Amdoparvovirus carnivoran1</taxon>
    </lineage>
</organism>
<keyword evidence="21" id="KW-0804">Transcription</keyword>
<dbReference type="InterPro" id="IPR021076">
    <property type="entry name" value="Parvovirus_NS1_N"/>
</dbReference>
<dbReference type="EC" id="3.6.4.12" evidence="4"/>
<dbReference type="PROSITE" id="PS52022">
    <property type="entry name" value="PV_NS1_NUC"/>
    <property type="match status" value="1"/>
</dbReference>
<comment type="cofactor">
    <cofactor evidence="1">
        <name>Mg(2+)</name>
        <dbReference type="ChEBI" id="CHEBI:18420"/>
    </cofactor>
</comment>
<keyword evidence="10" id="KW-0479">Metal-binding</keyword>
<keyword evidence="14" id="KW-0347">Helicase</keyword>
<keyword evidence="11 25" id="KW-0547">Nucleotide-binding</keyword>
<feature type="short sequence motif" description="RCR-2" evidence="25">
    <location>
        <begin position="125"/>
        <end position="127"/>
    </location>
</feature>
<keyword evidence="19 25" id="KW-0190">Covalent protein-DNA linkage</keyword>
<keyword evidence="15" id="KW-0067">ATP-binding</keyword>
<evidence type="ECO:0000256" key="14">
    <source>
        <dbReference type="ARBA" id="ARBA00022806"/>
    </source>
</evidence>
<comment type="catalytic activity">
    <reaction evidence="24">
        <text>ATP + H2O = ADP + phosphate + H(+)</text>
        <dbReference type="Rhea" id="RHEA:13065"/>
        <dbReference type="ChEBI" id="CHEBI:15377"/>
        <dbReference type="ChEBI" id="CHEBI:15378"/>
        <dbReference type="ChEBI" id="CHEBI:30616"/>
        <dbReference type="ChEBI" id="CHEBI:43474"/>
        <dbReference type="ChEBI" id="CHEBI:456216"/>
        <dbReference type="EC" id="3.6.4.12"/>
    </reaction>
</comment>
<dbReference type="InterPro" id="IPR027417">
    <property type="entry name" value="P-loop_NTPase"/>
</dbReference>
<dbReference type="InterPro" id="IPR049901">
    <property type="entry name" value="PV_NS1-NUC"/>
</dbReference>
<feature type="domain" description="PV NS1-Nuc" evidence="28">
    <location>
        <begin position="33"/>
        <end position="263"/>
    </location>
</feature>
<evidence type="ECO:0000256" key="16">
    <source>
        <dbReference type="ARBA" id="ARBA00022842"/>
    </source>
</evidence>
<keyword evidence="9 25" id="KW-0540">Nuclease</keyword>
<keyword evidence="20 25" id="KW-0238">DNA-binding</keyword>
<evidence type="ECO:0000256" key="9">
    <source>
        <dbReference type="ARBA" id="ARBA00022722"/>
    </source>
</evidence>
<keyword evidence="16" id="KW-0460">Magnesium</keyword>
<evidence type="ECO:0000256" key="23">
    <source>
        <dbReference type="ARBA" id="ARBA00032999"/>
    </source>
</evidence>
<keyword evidence="17" id="KW-0805">Transcription regulation</keyword>
<feature type="short sequence motif" description="RCR-3" evidence="25">
    <location>
        <begin position="217"/>
        <end position="221"/>
    </location>
</feature>
<comment type="subcellular location">
    <subcellularLocation>
        <location evidence="2 25">Host nucleus</location>
    </subcellularLocation>
</comment>
<evidence type="ECO:0000256" key="17">
    <source>
        <dbReference type="ARBA" id="ARBA00023015"/>
    </source>
</evidence>
<dbReference type="GO" id="GO:0003678">
    <property type="term" value="F:DNA helicase activity"/>
    <property type="evidence" value="ECO:0007669"/>
    <property type="project" value="UniProtKB-EC"/>
</dbReference>
<dbReference type="GO" id="GO:0042025">
    <property type="term" value="C:host cell nucleus"/>
    <property type="evidence" value="ECO:0007669"/>
    <property type="project" value="UniProtKB-SubCell"/>
</dbReference>
<dbReference type="GO" id="GO:0003677">
    <property type="term" value="F:DNA binding"/>
    <property type="evidence" value="ECO:0007669"/>
    <property type="project" value="UniProtKB-UniRule"/>
</dbReference>
<feature type="compositionally biased region" description="Polar residues" evidence="26">
    <location>
        <begin position="274"/>
        <end position="288"/>
    </location>
</feature>
<dbReference type="GO" id="GO:0016787">
    <property type="term" value="F:hydrolase activity"/>
    <property type="evidence" value="ECO:0007669"/>
    <property type="project" value="UniProtKB-KW"/>
</dbReference>
<dbReference type="GO" id="GO:0046872">
    <property type="term" value="F:metal ion binding"/>
    <property type="evidence" value="ECO:0007669"/>
    <property type="project" value="UniProtKB-KW"/>
</dbReference>
<evidence type="ECO:0000256" key="22">
    <source>
        <dbReference type="ARBA" id="ARBA00023219"/>
    </source>
</evidence>
<evidence type="ECO:0000256" key="4">
    <source>
        <dbReference type="ARBA" id="ARBA00012551"/>
    </source>
</evidence>
<evidence type="ECO:0000259" key="27">
    <source>
        <dbReference type="PROSITE" id="PS51206"/>
    </source>
</evidence>
<keyword evidence="18" id="KW-1194">Viral DNA replication</keyword>
<evidence type="ECO:0000256" key="1">
    <source>
        <dbReference type="ARBA" id="ARBA00001946"/>
    </source>
</evidence>
<dbReference type="InterPro" id="IPR001257">
    <property type="entry name" value="Parvovirus_NS1_helicase"/>
</dbReference>
<dbReference type="InterPro" id="IPR020960">
    <property type="entry name" value="ADV_NS1-3"/>
</dbReference>
<evidence type="ECO:0000256" key="13">
    <source>
        <dbReference type="ARBA" id="ARBA00022801"/>
    </source>
</evidence>
<dbReference type="Gene3D" id="3.40.50.300">
    <property type="entry name" value="P-loop containing nucleotide triphosphate hydrolases"/>
    <property type="match status" value="1"/>
</dbReference>
<feature type="region of interest" description="Disordered" evidence="26">
    <location>
        <begin position="268"/>
        <end position="288"/>
    </location>
</feature>
<dbReference type="PROSITE" id="PS51206">
    <property type="entry name" value="SF3_HELICASE_1"/>
    <property type="match status" value="1"/>
</dbReference>
<evidence type="ECO:0000256" key="5">
    <source>
        <dbReference type="ARBA" id="ARBA00020731"/>
    </source>
</evidence>
<feature type="active site" description="For nuclease activity" evidence="25">
    <location>
        <position position="217"/>
    </location>
</feature>
<evidence type="ECO:0000256" key="21">
    <source>
        <dbReference type="ARBA" id="ARBA00023163"/>
    </source>
</evidence>
<evidence type="ECO:0000256" key="15">
    <source>
        <dbReference type="ARBA" id="ARBA00022840"/>
    </source>
</evidence>
<dbReference type="InterPro" id="IPR014015">
    <property type="entry name" value="Helicase_SF3_DNA-vir"/>
</dbReference>
<protein>
    <recommendedName>
        <fullName evidence="5">Initiator protein NS1</fullName>
        <ecNumber evidence="4">3.6.4.12</ecNumber>
    </recommendedName>
    <alternativeName>
        <fullName evidence="23">Non-structural protein NS1</fullName>
    </alternativeName>
</protein>
<sequence length="641" mass="72419">MAQAQLDEQRRLQDLYKQFKKEITDGEGLAWLFQQKTYTDKDNKPTKATPPLRTTSTDLRLAFDSIENNLRASNECLDNNDLNFCKLTLGKALVALDKHVRSHRWDANKVNFIWQIEKGKTQQFHIHCCLGYFDKDEDPKDVQKSLGWFIKKLNKDLAVIWSNHHCDIQNIKDPEAKANNLKVWIEDGPTKPYKYFNRQTKQEYNKPVSIWDYTIIYLFNKDKITQEGMDGYYAAGNGGIIDNLTTKQRKALRKLYLDEQSQGILDEDIDWEDSQSAPKVTDQTDSATSKTGTSLVWKSCATKVTSKKEVDIPVKQPSKKMTSAQNTLDDLYKFGCFTPEDMILKMSDKYLEMSLEPNGAQKINTLLHMNQVRTSSNLNALDCITMFNEEEDDKPLLNTIKDMGLNEQYLKKVLCTILTKQSGKRGCIWFYGPGGTGKTLLASLICKATVNYGMVTTSNPNFPWTDCGNRNIIWAEECGNIGNYVEDFKAITGGGDVKVDTKNKQPQSIKGSVIVTSNTNITKVTVGCVETNIHAEPLKQRMVKIRCMKTINPKTKVTPGMLAKWLSTWDKIPIKLNHEMPELYLETTGPNSSATSATKTTGNLQPTTAETAESVSTADCDTPKRGASSVPPKQHKRPRHE</sequence>
<evidence type="ECO:0000256" key="25">
    <source>
        <dbReference type="PROSITE-ProRule" id="PRU01366"/>
    </source>
</evidence>
<evidence type="ECO:0000256" key="8">
    <source>
        <dbReference type="ARBA" id="ARBA00022705"/>
    </source>
</evidence>
<evidence type="ECO:0000259" key="28">
    <source>
        <dbReference type="PROSITE" id="PS52022"/>
    </source>
</evidence>
<feature type="domain" description="SF3 helicase" evidence="27">
    <location>
        <begin position="405"/>
        <end position="560"/>
    </location>
</feature>
<evidence type="ECO:0000313" key="30">
    <source>
        <dbReference type="Proteomes" id="UP000159045"/>
    </source>
</evidence>
<dbReference type="EMBL" id="KT329428">
    <property type="protein sequence ID" value="ALA40028.1"/>
    <property type="molecule type" value="Genomic_DNA"/>
</dbReference>
<keyword evidence="6 25" id="KW-1048">Host nucleus</keyword>
<evidence type="ECO:0000256" key="7">
    <source>
        <dbReference type="ARBA" id="ARBA00022612"/>
    </source>
</evidence>
<dbReference type="GO" id="GO:0006260">
    <property type="term" value="P:DNA replication"/>
    <property type="evidence" value="ECO:0007669"/>
    <property type="project" value="UniProtKB-UniRule"/>
</dbReference>
<keyword evidence="7" id="KW-1188">Viral release from host cell</keyword>
<dbReference type="Proteomes" id="UP000159045">
    <property type="component" value="Genome"/>
</dbReference>
<keyword evidence="8 25" id="KW-0235">DNA replication</keyword>
<evidence type="ECO:0000256" key="2">
    <source>
        <dbReference type="ARBA" id="ARBA00004147"/>
    </source>
</evidence>
<evidence type="ECO:0000256" key="19">
    <source>
        <dbReference type="ARBA" id="ARBA00023124"/>
    </source>
</evidence>
<dbReference type="Pfam" id="PF01057">
    <property type="entry name" value="Parvo_NS1"/>
    <property type="match status" value="1"/>
</dbReference>
<evidence type="ECO:0000256" key="6">
    <source>
        <dbReference type="ARBA" id="ARBA00022562"/>
    </source>
</evidence>
<comment type="similarity">
    <text evidence="3">Belongs to the parvoviruses initiator protein NS1 family.</text>
</comment>
<name>A0A0K2F2B4_9VIRU</name>
<evidence type="ECO:0000256" key="12">
    <source>
        <dbReference type="ARBA" id="ARBA00022759"/>
    </source>
</evidence>
<evidence type="ECO:0000256" key="20">
    <source>
        <dbReference type="ARBA" id="ARBA00023125"/>
    </source>
</evidence>
<feature type="compositionally biased region" description="Low complexity" evidence="26">
    <location>
        <begin position="607"/>
        <end position="618"/>
    </location>
</feature>
<keyword evidence="22" id="KW-0231">Viral genome packaging</keyword>
<dbReference type="Pfam" id="PF12475">
    <property type="entry name" value="Amdo_NSP_1-3"/>
    <property type="match status" value="2"/>
</dbReference>
<evidence type="ECO:0000256" key="24">
    <source>
        <dbReference type="ARBA" id="ARBA00047995"/>
    </source>
</evidence>
<keyword evidence="12 25" id="KW-0255">Endonuclease</keyword>
<proteinExistence type="inferred from homology"/>
<dbReference type="GO" id="GO:0039693">
    <property type="term" value="P:viral DNA genome replication"/>
    <property type="evidence" value="ECO:0007669"/>
    <property type="project" value="UniProtKB-KW"/>
</dbReference>
<dbReference type="GO" id="GO:0005524">
    <property type="term" value="F:ATP binding"/>
    <property type="evidence" value="ECO:0007669"/>
    <property type="project" value="UniProtKB-KW"/>
</dbReference>
<evidence type="ECO:0000313" key="29">
    <source>
        <dbReference type="EMBL" id="ALA40028.1"/>
    </source>
</evidence>
<evidence type="ECO:0000256" key="26">
    <source>
        <dbReference type="SAM" id="MobiDB-lite"/>
    </source>
</evidence>
<feature type="region of interest" description="Disordered" evidence="26">
    <location>
        <begin position="585"/>
        <end position="641"/>
    </location>
</feature>
<keyword evidence="13 25" id="KW-0378">Hydrolase</keyword>
<accession>A0A0K2F2B4</accession>
<evidence type="ECO:0000256" key="10">
    <source>
        <dbReference type="ARBA" id="ARBA00022723"/>
    </source>
</evidence>
<evidence type="ECO:0000256" key="18">
    <source>
        <dbReference type="ARBA" id="ARBA00023109"/>
    </source>
</evidence>